<dbReference type="Pfam" id="PF08284">
    <property type="entry name" value="RVP_2"/>
    <property type="match status" value="1"/>
</dbReference>
<dbReference type="GO" id="GO:0008270">
    <property type="term" value="F:zinc ion binding"/>
    <property type="evidence" value="ECO:0007669"/>
    <property type="project" value="UniProtKB-KW"/>
</dbReference>
<dbReference type="SMART" id="SM00343">
    <property type="entry name" value="ZnF_C2HC"/>
    <property type="match status" value="1"/>
</dbReference>
<dbReference type="InterPro" id="IPR043502">
    <property type="entry name" value="DNA/RNA_pol_sf"/>
</dbReference>
<gene>
    <name evidence="3" type="ORF">H5410_056387</name>
</gene>
<dbReference type="Gene3D" id="3.10.10.10">
    <property type="entry name" value="HIV Type 1 Reverse Transcriptase, subunit A, domain 1"/>
    <property type="match status" value="1"/>
</dbReference>
<dbReference type="InterPro" id="IPR032567">
    <property type="entry name" value="RTL1-rel"/>
</dbReference>
<sequence length="263" mass="29201">MAQGGNWALVCAKCGRTHPGKCRDGSTGCFKCGQEGHFMKECPKDQQGAPPDRTSPRGATFGTGGGANCLYAITSHQDKENSPNVITASSPYVVNNFDVHPEKHGEPFCVSTLIGESILAERVYRDCVISINHKSTMADLVELYMVDFDVILDCRTRVVKFQTPNEPVIEWSSSSVVPRGHFISYLKMKNVEIPLNQSIPIVKEFPKVFPYDLPGVPPDREINFGIDILSNTRRISIPPYRMAPAKLKELKEQLKDLLDKGFT</sequence>
<dbReference type="AlphaFoldDB" id="A0A9J5WLK1"/>
<comment type="caution">
    <text evidence="3">The sequence shown here is derived from an EMBL/GenBank/DDBJ whole genome shotgun (WGS) entry which is preliminary data.</text>
</comment>
<evidence type="ECO:0000259" key="2">
    <source>
        <dbReference type="PROSITE" id="PS50158"/>
    </source>
</evidence>
<dbReference type="Pfam" id="PF00098">
    <property type="entry name" value="zf-CCHC"/>
    <property type="match status" value="1"/>
</dbReference>
<dbReference type="InterPro" id="IPR036875">
    <property type="entry name" value="Znf_CCHC_sf"/>
</dbReference>
<dbReference type="PANTHER" id="PTHR15503:SF45">
    <property type="entry name" value="RNA-DIRECTED DNA POLYMERASE HOMOLOG"/>
    <property type="match status" value="1"/>
</dbReference>
<protein>
    <recommendedName>
        <fullName evidence="2">CCHC-type domain-containing protein</fullName>
    </recommendedName>
</protein>
<evidence type="ECO:0000313" key="4">
    <source>
        <dbReference type="Proteomes" id="UP000824120"/>
    </source>
</evidence>
<organism evidence="3 4">
    <name type="scientific">Solanum commersonii</name>
    <name type="common">Commerson's wild potato</name>
    <name type="synonym">Commerson's nightshade</name>
    <dbReference type="NCBI Taxonomy" id="4109"/>
    <lineage>
        <taxon>Eukaryota</taxon>
        <taxon>Viridiplantae</taxon>
        <taxon>Streptophyta</taxon>
        <taxon>Embryophyta</taxon>
        <taxon>Tracheophyta</taxon>
        <taxon>Spermatophyta</taxon>
        <taxon>Magnoliopsida</taxon>
        <taxon>eudicotyledons</taxon>
        <taxon>Gunneridae</taxon>
        <taxon>Pentapetalae</taxon>
        <taxon>asterids</taxon>
        <taxon>lamiids</taxon>
        <taxon>Solanales</taxon>
        <taxon>Solanaceae</taxon>
        <taxon>Solanoideae</taxon>
        <taxon>Solaneae</taxon>
        <taxon>Solanum</taxon>
    </lineage>
</organism>
<dbReference type="SUPFAM" id="SSF57756">
    <property type="entry name" value="Retrovirus zinc finger-like domains"/>
    <property type="match status" value="1"/>
</dbReference>
<dbReference type="EMBL" id="JACXVP010000011">
    <property type="protein sequence ID" value="KAG5576253.1"/>
    <property type="molecule type" value="Genomic_DNA"/>
</dbReference>
<evidence type="ECO:0000256" key="1">
    <source>
        <dbReference type="PROSITE-ProRule" id="PRU00047"/>
    </source>
</evidence>
<keyword evidence="4" id="KW-1185">Reference proteome</keyword>
<dbReference type="GO" id="GO:0003676">
    <property type="term" value="F:nucleic acid binding"/>
    <property type="evidence" value="ECO:0007669"/>
    <property type="project" value="InterPro"/>
</dbReference>
<dbReference type="PROSITE" id="PS50158">
    <property type="entry name" value="ZF_CCHC"/>
    <property type="match status" value="1"/>
</dbReference>
<dbReference type="Gene3D" id="4.10.60.10">
    <property type="entry name" value="Zinc finger, CCHC-type"/>
    <property type="match status" value="1"/>
</dbReference>
<keyword evidence="1" id="KW-0862">Zinc</keyword>
<dbReference type="OrthoDB" id="407598at2759"/>
<keyword evidence="1" id="KW-0479">Metal-binding</keyword>
<dbReference type="SUPFAM" id="SSF56672">
    <property type="entry name" value="DNA/RNA polymerases"/>
    <property type="match status" value="1"/>
</dbReference>
<dbReference type="InterPro" id="IPR001878">
    <property type="entry name" value="Znf_CCHC"/>
</dbReference>
<name>A0A9J5WLK1_SOLCO</name>
<keyword evidence="1" id="KW-0863">Zinc-finger</keyword>
<dbReference type="PANTHER" id="PTHR15503">
    <property type="entry name" value="LDOC1 RELATED"/>
    <property type="match status" value="1"/>
</dbReference>
<dbReference type="Proteomes" id="UP000824120">
    <property type="component" value="Chromosome 11"/>
</dbReference>
<proteinExistence type="predicted"/>
<evidence type="ECO:0000313" key="3">
    <source>
        <dbReference type="EMBL" id="KAG5576253.1"/>
    </source>
</evidence>
<feature type="domain" description="CCHC-type" evidence="2">
    <location>
        <begin position="29"/>
        <end position="44"/>
    </location>
</feature>
<reference evidence="3 4" key="1">
    <citation type="submission" date="2020-09" db="EMBL/GenBank/DDBJ databases">
        <title>De no assembly of potato wild relative species, Solanum commersonii.</title>
        <authorList>
            <person name="Cho K."/>
        </authorList>
    </citation>
    <scope>NUCLEOTIDE SEQUENCE [LARGE SCALE GENOMIC DNA]</scope>
    <source>
        <strain evidence="3">LZ3.2</strain>
        <tissue evidence="3">Leaf</tissue>
    </source>
</reference>
<accession>A0A9J5WLK1</accession>